<feature type="compositionally biased region" description="Acidic residues" evidence="1">
    <location>
        <begin position="64"/>
        <end position="79"/>
    </location>
</feature>
<dbReference type="Proteomes" id="UP000735302">
    <property type="component" value="Unassembled WGS sequence"/>
</dbReference>
<dbReference type="PANTHER" id="PTHR43975">
    <property type="entry name" value="ZGC:101858"/>
    <property type="match status" value="1"/>
</dbReference>
<feature type="region of interest" description="Disordered" evidence="1">
    <location>
        <begin position="62"/>
        <end position="105"/>
    </location>
</feature>
<organism evidence="2 3">
    <name type="scientific">Plakobranchus ocellatus</name>
    <dbReference type="NCBI Taxonomy" id="259542"/>
    <lineage>
        <taxon>Eukaryota</taxon>
        <taxon>Metazoa</taxon>
        <taxon>Spiralia</taxon>
        <taxon>Lophotrochozoa</taxon>
        <taxon>Mollusca</taxon>
        <taxon>Gastropoda</taxon>
        <taxon>Heterobranchia</taxon>
        <taxon>Euthyneura</taxon>
        <taxon>Panpulmonata</taxon>
        <taxon>Sacoglossa</taxon>
        <taxon>Placobranchoidea</taxon>
        <taxon>Plakobranchidae</taxon>
        <taxon>Plakobranchus</taxon>
    </lineage>
</organism>
<reference evidence="2 3" key="1">
    <citation type="journal article" date="2021" name="Elife">
        <title>Chloroplast acquisition without the gene transfer in kleptoplastic sea slugs, Plakobranchus ocellatus.</title>
        <authorList>
            <person name="Maeda T."/>
            <person name="Takahashi S."/>
            <person name="Yoshida T."/>
            <person name="Shimamura S."/>
            <person name="Takaki Y."/>
            <person name="Nagai Y."/>
            <person name="Toyoda A."/>
            <person name="Suzuki Y."/>
            <person name="Arimoto A."/>
            <person name="Ishii H."/>
            <person name="Satoh N."/>
            <person name="Nishiyama T."/>
            <person name="Hasebe M."/>
            <person name="Maruyama T."/>
            <person name="Minagawa J."/>
            <person name="Obokata J."/>
            <person name="Shigenobu S."/>
        </authorList>
    </citation>
    <scope>NUCLEOTIDE SEQUENCE [LARGE SCALE GENOMIC DNA]</scope>
</reference>
<accession>A0AAV4C358</accession>
<gene>
    <name evidence="2" type="ORF">PoB_005344900</name>
</gene>
<evidence type="ECO:0000313" key="3">
    <source>
        <dbReference type="Proteomes" id="UP000735302"/>
    </source>
</evidence>
<feature type="compositionally biased region" description="Basic and acidic residues" evidence="1">
    <location>
        <begin position="96"/>
        <end position="105"/>
    </location>
</feature>
<keyword evidence="3" id="KW-1185">Reference proteome</keyword>
<dbReference type="Gene3D" id="3.40.50.720">
    <property type="entry name" value="NAD(P)-binding Rossmann-like Domain"/>
    <property type="match status" value="1"/>
</dbReference>
<evidence type="ECO:0000256" key="1">
    <source>
        <dbReference type="SAM" id="MobiDB-lite"/>
    </source>
</evidence>
<dbReference type="EMBL" id="BLXT01005873">
    <property type="protein sequence ID" value="GFO26944.1"/>
    <property type="molecule type" value="Genomic_DNA"/>
</dbReference>
<comment type="caution">
    <text evidence="2">The sequence shown here is derived from an EMBL/GenBank/DDBJ whole genome shotgun (WGS) entry which is preliminary data.</text>
</comment>
<dbReference type="AlphaFoldDB" id="A0AAV4C358"/>
<dbReference type="SUPFAM" id="SSF51735">
    <property type="entry name" value="NAD(P)-binding Rossmann-fold domains"/>
    <property type="match status" value="1"/>
</dbReference>
<proteinExistence type="predicted"/>
<dbReference type="PANTHER" id="PTHR43975:SF2">
    <property type="entry name" value="EG:BACR7A4.14 PROTEIN-RELATED"/>
    <property type="match status" value="1"/>
</dbReference>
<name>A0AAV4C358_9GAST</name>
<dbReference type="Pfam" id="PF00106">
    <property type="entry name" value="adh_short"/>
    <property type="match status" value="1"/>
</dbReference>
<dbReference type="InterPro" id="IPR002347">
    <property type="entry name" value="SDR_fam"/>
</dbReference>
<evidence type="ECO:0000313" key="2">
    <source>
        <dbReference type="EMBL" id="GFO26944.1"/>
    </source>
</evidence>
<protein>
    <submittedName>
        <fullName evidence="2">Short-chain dehydrogenase</fullName>
    </submittedName>
</protein>
<sequence>MATDTPFHGKVAMVTGASSGIGEAIAVMLASRGALVALCGRNEVRNNTRCTKCSYYQRDNCGDNYDDYDDDDNYGDEDGNAAAAANDGGDDDIHSEDDNQVDRGR</sequence>
<dbReference type="InterPro" id="IPR036291">
    <property type="entry name" value="NAD(P)-bd_dom_sf"/>
</dbReference>